<evidence type="ECO:0000256" key="7">
    <source>
        <dbReference type="ARBA" id="ARBA00051245"/>
    </source>
</evidence>
<keyword evidence="5 10" id="KW-0067">ATP-binding</keyword>
<dbReference type="SMART" id="SM00252">
    <property type="entry name" value="SH2"/>
    <property type="match status" value="1"/>
</dbReference>
<accession>A0ABQ7SAQ7</accession>
<keyword evidence="2 11" id="KW-0808">Transferase</keyword>
<dbReference type="SUPFAM" id="SSF50044">
    <property type="entry name" value="SH3-domain"/>
    <property type="match status" value="1"/>
</dbReference>
<feature type="non-terminal residue" evidence="15">
    <location>
        <position position="1"/>
    </location>
</feature>
<dbReference type="Gene3D" id="1.10.510.10">
    <property type="entry name" value="Transferase(Phosphotransferase) domain 1"/>
    <property type="match status" value="1"/>
</dbReference>
<dbReference type="Gene3D" id="3.30.200.20">
    <property type="entry name" value="Phosphorylase Kinase, domain 1"/>
    <property type="match status" value="1"/>
</dbReference>
<name>A0ABQ7SAQ7_9ACAR</name>
<dbReference type="InterPro" id="IPR001245">
    <property type="entry name" value="Ser-Thr/Tyr_kinase_cat_dom"/>
</dbReference>
<keyword evidence="3 10" id="KW-0547">Nucleotide-binding</keyword>
<dbReference type="GO" id="GO:0016301">
    <property type="term" value="F:kinase activity"/>
    <property type="evidence" value="ECO:0007669"/>
    <property type="project" value="UniProtKB-KW"/>
</dbReference>
<evidence type="ECO:0000256" key="8">
    <source>
        <dbReference type="PROSITE-ProRule" id="PRU00191"/>
    </source>
</evidence>
<evidence type="ECO:0000256" key="5">
    <source>
        <dbReference type="ARBA" id="ARBA00022840"/>
    </source>
</evidence>
<reference evidence="15 16" key="1">
    <citation type="submission" date="2020-10" db="EMBL/GenBank/DDBJ databases">
        <authorList>
            <person name="Klimov P.B."/>
            <person name="Dyachkov S.M."/>
            <person name="Chetverikov P.E."/>
        </authorList>
    </citation>
    <scope>NUCLEOTIDE SEQUENCE [LARGE SCALE GENOMIC DNA]</scope>
    <source>
        <strain evidence="15">BMOC 18-1129-001#AD2665</strain>
        <tissue evidence="15">Entire mites</tissue>
    </source>
</reference>
<evidence type="ECO:0000256" key="3">
    <source>
        <dbReference type="ARBA" id="ARBA00022741"/>
    </source>
</evidence>
<dbReference type="SMART" id="SM00326">
    <property type="entry name" value="SH3"/>
    <property type="match status" value="1"/>
</dbReference>
<feature type="domain" description="SH3" evidence="13">
    <location>
        <begin position="89"/>
        <end position="150"/>
    </location>
</feature>
<feature type="binding site" evidence="10">
    <location>
        <position position="307"/>
    </location>
    <ligand>
        <name>ATP</name>
        <dbReference type="ChEBI" id="CHEBI:30616"/>
    </ligand>
</feature>
<dbReference type="Pfam" id="PF00018">
    <property type="entry name" value="SH3_1"/>
    <property type="match status" value="1"/>
</dbReference>
<dbReference type="Gene3D" id="3.30.505.10">
    <property type="entry name" value="SH2 domain"/>
    <property type="match status" value="1"/>
</dbReference>
<dbReference type="PROSITE" id="PS00107">
    <property type="entry name" value="PROTEIN_KINASE_ATP"/>
    <property type="match status" value="1"/>
</dbReference>
<dbReference type="PRINTS" id="PR00401">
    <property type="entry name" value="SH2DOMAIN"/>
</dbReference>
<evidence type="ECO:0000256" key="4">
    <source>
        <dbReference type="ARBA" id="ARBA00022777"/>
    </source>
</evidence>
<comment type="similarity">
    <text evidence="11">Belongs to the protein kinase superfamily. Tyr protein kinase family.</text>
</comment>
<dbReference type="PANTHER" id="PTHR24418">
    <property type="entry name" value="TYROSINE-PROTEIN KINASE"/>
    <property type="match status" value="1"/>
</dbReference>
<proteinExistence type="inferred from homology"/>
<evidence type="ECO:0000256" key="9">
    <source>
        <dbReference type="PROSITE-ProRule" id="PRU00192"/>
    </source>
</evidence>
<evidence type="ECO:0000313" key="15">
    <source>
        <dbReference type="EMBL" id="KAG9510491.1"/>
    </source>
</evidence>
<evidence type="ECO:0000259" key="12">
    <source>
        <dbReference type="PROSITE" id="PS50001"/>
    </source>
</evidence>
<feature type="domain" description="SH2" evidence="12">
    <location>
        <begin position="156"/>
        <end position="253"/>
    </location>
</feature>
<dbReference type="EMBL" id="JAIFTH010000133">
    <property type="protein sequence ID" value="KAG9510491.1"/>
    <property type="molecule type" value="Genomic_DNA"/>
</dbReference>
<protein>
    <recommendedName>
        <fullName evidence="11">Tyrosine-protein kinase</fullName>
        <ecNumber evidence="11">2.7.10.2</ecNumber>
    </recommendedName>
</protein>
<dbReference type="InterPro" id="IPR011009">
    <property type="entry name" value="Kinase-like_dom_sf"/>
</dbReference>
<keyword evidence="1 9" id="KW-0728">SH3 domain</keyword>
<dbReference type="InterPro" id="IPR036028">
    <property type="entry name" value="SH3-like_dom_sf"/>
</dbReference>
<evidence type="ECO:0000256" key="6">
    <source>
        <dbReference type="ARBA" id="ARBA00023137"/>
    </source>
</evidence>
<dbReference type="Proteomes" id="UP000825002">
    <property type="component" value="Unassembled WGS sequence"/>
</dbReference>
<dbReference type="Pfam" id="PF00017">
    <property type="entry name" value="SH2"/>
    <property type="match status" value="1"/>
</dbReference>
<dbReference type="PRINTS" id="PR00109">
    <property type="entry name" value="TYRKINASE"/>
</dbReference>
<dbReference type="InterPro" id="IPR008266">
    <property type="entry name" value="Tyr_kinase_AS"/>
</dbReference>
<evidence type="ECO:0000313" key="16">
    <source>
        <dbReference type="Proteomes" id="UP000825002"/>
    </source>
</evidence>
<evidence type="ECO:0000259" key="14">
    <source>
        <dbReference type="PROSITE" id="PS50011"/>
    </source>
</evidence>
<keyword evidence="4 11" id="KW-0418">Kinase</keyword>
<dbReference type="InterPro" id="IPR017441">
    <property type="entry name" value="Protein_kinase_ATP_BS"/>
</dbReference>
<sequence>MGNICYRTKKHGPHNHAGFGSNVPFEMRGIGLAPPNHLDTNSNDLTVALRGSNHSGAGSSHNNHPRKLDISNSIANNSHSGRFGGDDLTNGKIFVAIASWEPRTDEDLEFQEGEHLVIVDDTQGGWWLAESLETKKTGYIPSNFVAALRSVEAEPWYHESTKRIEAERKLLSPENGHGSFLIRKSESRKNEYSLSVRDVNDEKQPVKHYRIRPLDQGRGFYISRKCTFDTLKSLVQHYSEDANGLCVNLAQPCLRTEPPTTHDLSHKTVKNWEIPRDALSLIKKLGSGQFGQVWEGRWNGTIPVAIKTLKENSMDPKDFLAEAQIMKELEHENLVKLYAVCTKEEPIYIVTQLMKNGCLLDYLQSPVGRALPFETLIDMAGQVACGMAYLEARNYVHRDLAARNILVGEK</sequence>
<evidence type="ECO:0000256" key="11">
    <source>
        <dbReference type="RuleBase" id="RU362096"/>
    </source>
</evidence>
<dbReference type="PRINTS" id="PR00452">
    <property type="entry name" value="SH3DOMAIN"/>
</dbReference>
<organism evidence="15 16">
    <name type="scientific">Fragariocoptes setiger</name>
    <dbReference type="NCBI Taxonomy" id="1670756"/>
    <lineage>
        <taxon>Eukaryota</taxon>
        <taxon>Metazoa</taxon>
        <taxon>Ecdysozoa</taxon>
        <taxon>Arthropoda</taxon>
        <taxon>Chelicerata</taxon>
        <taxon>Arachnida</taxon>
        <taxon>Acari</taxon>
        <taxon>Acariformes</taxon>
        <taxon>Trombidiformes</taxon>
        <taxon>Prostigmata</taxon>
        <taxon>Eupodina</taxon>
        <taxon>Eriophyoidea</taxon>
        <taxon>Phytoptidae</taxon>
        <taxon>Fragariocoptes</taxon>
    </lineage>
</organism>
<dbReference type="PROSITE" id="PS00109">
    <property type="entry name" value="PROTEIN_KINASE_TYR"/>
    <property type="match status" value="1"/>
</dbReference>
<keyword evidence="6 11" id="KW-0829">Tyrosine-protein kinase</keyword>
<dbReference type="CDD" id="cd09933">
    <property type="entry name" value="SH2_Src_family"/>
    <property type="match status" value="1"/>
</dbReference>
<dbReference type="Gene3D" id="2.30.30.40">
    <property type="entry name" value="SH3 Domains"/>
    <property type="match status" value="1"/>
</dbReference>
<dbReference type="PROSITE" id="PS50011">
    <property type="entry name" value="PROTEIN_KINASE_DOM"/>
    <property type="match status" value="1"/>
</dbReference>
<dbReference type="SUPFAM" id="SSF55550">
    <property type="entry name" value="SH2 domain"/>
    <property type="match status" value="1"/>
</dbReference>
<dbReference type="CDD" id="cd11845">
    <property type="entry name" value="SH3_Src_like"/>
    <property type="match status" value="1"/>
</dbReference>
<comment type="caution">
    <text evidence="15">The sequence shown here is derived from an EMBL/GenBank/DDBJ whole genome shotgun (WGS) entry which is preliminary data.</text>
</comment>
<gene>
    <name evidence="15" type="primary">Src42A</name>
    <name evidence="15" type="ORF">GZH46_00967</name>
</gene>
<dbReference type="SUPFAM" id="SSF56112">
    <property type="entry name" value="Protein kinase-like (PK-like)"/>
    <property type="match status" value="1"/>
</dbReference>
<dbReference type="InterPro" id="IPR001452">
    <property type="entry name" value="SH3_domain"/>
</dbReference>
<keyword evidence="8" id="KW-0727">SH2 domain</keyword>
<dbReference type="InterPro" id="IPR050198">
    <property type="entry name" value="Non-receptor_tyrosine_kinases"/>
</dbReference>
<comment type="catalytic activity">
    <reaction evidence="7 11">
        <text>L-tyrosyl-[protein] + ATP = O-phospho-L-tyrosyl-[protein] + ADP + H(+)</text>
        <dbReference type="Rhea" id="RHEA:10596"/>
        <dbReference type="Rhea" id="RHEA-COMP:10136"/>
        <dbReference type="Rhea" id="RHEA-COMP:20101"/>
        <dbReference type="ChEBI" id="CHEBI:15378"/>
        <dbReference type="ChEBI" id="CHEBI:30616"/>
        <dbReference type="ChEBI" id="CHEBI:46858"/>
        <dbReference type="ChEBI" id="CHEBI:61978"/>
        <dbReference type="ChEBI" id="CHEBI:456216"/>
        <dbReference type="EC" id="2.7.10.2"/>
    </reaction>
</comment>
<dbReference type="PROSITE" id="PS50001">
    <property type="entry name" value="SH2"/>
    <property type="match status" value="1"/>
</dbReference>
<dbReference type="SMART" id="SM00219">
    <property type="entry name" value="TyrKc"/>
    <property type="match status" value="1"/>
</dbReference>
<evidence type="ECO:0000256" key="10">
    <source>
        <dbReference type="PROSITE-ProRule" id="PRU10141"/>
    </source>
</evidence>
<dbReference type="Pfam" id="PF07714">
    <property type="entry name" value="PK_Tyr_Ser-Thr"/>
    <property type="match status" value="1"/>
</dbReference>
<evidence type="ECO:0000259" key="13">
    <source>
        <dbReference type="PROSITE" id="PS50002"/>
    </source>
</evidence>
<dbReference type="PROSITE" id="PS50002">
    <property type="entry name" value="SH3"/>
    <property type="match status" value="1"/>
</dbReference>
<feature type="domain" description="Protein kinase" evidence="14">
    <location>
        <begin position="279"/>
        <end position="410"/>
    </location>
</feature>
<dbReference type="InterPro" id="IPR000719">
    <property type="entry name" value="Prot_kinase_dom"/>
</dbReference>
<dbReference type="InterPro" id="IPR000980">
    <property type="entry name" value="SH2"/>
</dbReference>
<dbReference type="EC" id="2.7.10.2" evidence="11"/>
<evidence type="ECO:0000256" key="2">
    <source>
        <dbReference type="ARBA" id="ARBA00022679"/>
    </source>
</evidence>
<evidence type="ECO:0000256" key="1">
    <source>
        <dbReference type="ARBA" id="ARBA00022443"/>
    </source>
</evidence>
<dbReference type="InterPro" id="IPR020635">
    <property type="entry name" value="Tyr_kinase_cat_dom"/>
</dbReference>
<keyword evidence="16" id="KW-1185">Reference proteome</keyword>
<dbReference type="InterPro" id="IPR036860">
    <property type="entry name" value="SH2_dom_sf"/>
</dbReference>